<keyword evidence="2" id="KW-1185">Reference proteome</keyword>
<sequence length="87" mass="10198">MRGLSESVSGNGQLIPDKLKFIRNVNDFGQYTFGTILSARYETVFRKKKNLDHSARKDAIPNTSWSFSVIVRFREKIPYRTDRGHFW</sequence>
<accession>A0A8X6MNX1</accession>
<proteinExistence type="predicted"/>
<dbReference type="EMBL" id="BMAW01049345">
    <property type="protein sequence ID" value="GFS70206.1"/>
    <property type="molecule type" value="Genomic_DNA"/>
</dbReference>
<evidence type="ECO:0000313" key="1">
    <source>
        <dbReference type="EMBL" id="GFS70206.1"/>
    </source>
</evidence>
<dbReference type="AlphaFoldDB" id="A0A8X6MNX1"/>
<evidence type="ECO:0000313" key="2">
    <source>
        <dbReference type="Proteomes" id="UP000887013"/>
    </source>
</evidence>
<reference evidence="1" key="1">
    <citation type="submission" date="2020-08" db="EMBL/GenBank/DDBJ databases">
        <title>Multicomponent nature underlies the extraordinary mechanical properties of spider dragline silk.</title>
        <authorList>
            <person name="Kono N."/>
            <person name="Nakamura H."/>
            <person name="Mori M."/>
            <person name="Yoshida Y."/>
            <person name="Ohtoshi R."/>
            <person name="Malay A.D."/>
            <person name="Moran D.A.P."/>
            <person name="Tomita M."/>
            <person name="Numata K."/>
            <person name="Arakawa K."/>
        </authorList>
    </citation>
    <scope>NUCLEOTIDE SEQUENCE</scope>
</reference>
<organism evidence="1 2">
    <name type="scientific">Nephila pilipes</name>
    <name type="common">Giant wood spider</name>
    <name type="synonym">Nephila maculata</name>
    <dbReference type="NCBI Taxonomy" id="299642"/>
    <lineage>
        <taxon>Eukaryota</taxon>
        <taxon>Metazoa</taxon>
        <taxon>Ecdysozoa</taxon>
        <taxon>Arthropoda</taxon>
        <taxon>Chelicerata</taxon>
        <taxon>Arachnida</taxon>
        <taxon>Araneae</taxon>
        <taxon>Araneomorphae</taxon>
        <taxon>Entelegynae</taxon>
        <taxon>Araneoidea</taxon>
        <taxon>Nephilidae</taxon>
        <taxon>Nephila</taxon>
    </lineage>
</organism>
<protein>
    <submittedName>
        <fullName evidence="1">Uncharacterized protein</fullName>
    </submittedName>
</protein>
<gene>
    <name evidence="1" type="ORF">NPIL_216861</name>
</gene>
<dbReference type="Proteomes" id="UP000887013">
    <property type="component" value="Unassembled WGS sequence"/>
</dbReference>
<comment type="caution">
    <text evidence="1">The sequence shown here is derived from an EMBL/GenBank/DDBJ whole genome shotgun (WGS) entry which is preliminary data.</text>
</comment>
<name>A0A8X6MNX1_NEPPI</name>